<evidence type="ECO:0000256" key="3">
    <source>
        <dbReference type="ARBA" id="ARBA00022801"/>
    </source>
</evidence>
<dbReference type="InterPro" id="IPR002398">
    <property type="entry name" value="Pept_C14"/>
</dbReference>
<keyword evidence="3" id="KW-0378">Hydrolase</keyword>
<evidence type="ECO:0000256" key="2">
    <source>
        <dbReference type="ARBA" id="ARBA00022703"/>
    </source>
</evidence>
<dbReference type="PANTHER" id="PTHR47901">
    <property type="entry name" value="CASPASE RECRUITMENT DOMAIN-CONTAINING PROTEIN 18"/>
    <property type="match status" value="1"/>
</dbReference>
<accession>A0A7R9MDX3</accession>
<dbReference type="EMBL" id="CAJPVJ010014107">
    <property type="protein sequence ID" value="CAG2175188.1"/>
    <property type="molecule type" value="Genomic_DNA"/>
</dbReference>
<dbReference type="SUPFAM" id="SSF52129">
    <property type="entry name" value="Caspase-like"/>
    <property type="match status" value="1"/>
</dbReference>
<name>A0A7R9MDX3_9ACAR</name>
<evidence type="ECO:0000313" key="6">
    <source>
        <dbReference type="Proteomes" id="UP000728032"/>
    </source>
</evidence>
<dbReference type="PROSITE" id="PS50208">
    <property type="entry name" value="CASPASE_P20"/>
    <property type="match status" value="1"/>
</dbReference>
<evidence type="ECO:0000313" key="5">
    <source>
        <dbReference type="EMBL" id="CAD7658002.1"/>
    </source>
</evidence>
<dbReference type="Proteomes" id="UP000728032">
    <property type="component" value="Unassembled WGS sequence"/>
</dbReference>
<dbReference type="Pfam" id="PF00656">
    <property type="entry name" value="Peptidase_C14"/>
    <property type="match status" value="1"/>
</dbReference>
<dbReference type="InterPro" id="IPR029030">
    <property type="entry name" value="Caspase-like_dom_sf"/>
</dbReference>
<keyword evidence="1" id="KW-0645">Protease</keyword>
<keyword evidence="6" id="KW-1185">Reference proteome</keyword>
<dbReference type="AlphaFoldDB" id="A0A7R9MDX3"/>
<reference evidence="5" key="1">
    <citation type="submission" date="2020-11" db="EMBL/GenBank/DDBJ databases">
        <authorList>
            <person name="Tran Van P."/>
        </authorList>
    </citation>
    <scope>NUCLEOTIDE SEQUENCE</scope>
</reference>
<gene>
    <name evidence="5" type="ORF">ONB1V03_LOCUS14627</name>
</gene>
<evidence type="ECO:0000259" key="4">
    <source>
        <dbReference type="PROSITE" id="PS50208"/>
    </source>
</evidence>
<sequence length="192" mass="21699">MYSNKSHKEINAILDEVASAKHDGDAFFMMFIGHGHDNKIRGNDDKPKNELAIDAILDKFSESKCMELQGKPKIFVFICCRTGEHGAQTLYSEDSKDIESLETKLFQETPSLRQESDPDSLRLLPFIEVLGTLVTPILDGHLAIRSHNLRTIVRLEDDLKSLEGRASDPEIVIPSYKKDLYFNPGIYDTTNN</sequence>
<feature type="domain" description="Caspase family p20" evidence="4">
    <location>
        <begin position="1"/>
        <end position="84"/>
    </location>
</feature>
<dbReference type="PANTHER" id="PTHR47901:SF8">
    <property type="entry name" value="CASPASE-3"/>
    <property type="match status" value="1"/>
</dbReference>
<evidence type="ECO:0000256" key="1">
    <source>
        <dbReference type="ARBA" id="ARBA00022670"/>
    </source>
</evidence>
<dbReference type="GO" id="GO:0006508">
    <property type="term" value="P:proteolysis"/>
    <property type="evidence" value="ECO:0007669"/>
    <property type="project" value="UniProtKB-KW"/>
</dbReference>
<dbReference type="GO" id="GO:0006915">
    <property type="term" value="P:apoptotic process"/>
    <property type="evidence" value="ECO:0007669"/>
    <property type="project" value="UniProtKB-KW"/>
</dbReference>
<keyword evidence="2" id="KW-0053">Apoptosis</keyword>
<dbReference type="GO" id="GO:0004197">
    <property type="term" value="F:cysteine-type endopeptidase activity"/>
    <property type="evidence" value="ECO:0007669"/>
    <property type="project" value="InterPro"/>
</dbReference>
<dbReference type="Gene3D" id="3.40.50.1460">
    <property type="match status" value="1"/>
</dbReference>
<dbReference type="InterPro" id="IPR011600">
    <property type="entry name" value="Pept_C14_caspase"/>
</dbReference>
<dbReference type="OrthoDB" id="6044770at2759"/>
<proteinExistence type="predicted"/>
<protein>
    <recommendedName>
        <fullName evidence="4">Caspase family p20 domain-containing protein</fullName>
    </recommendedName>
</protein>
<organism evidence="5">
    <name type="scientific">Oppiella nova</name>
    <dbReference type="NCBI Taxonomy" id="334625"/>
    <lineage>
        <taxon>Eukaryota</taxon>
        <taxon>Metazoa</taxon>
        <taxon>Ecdysozoa</taxon>
        <taxon>Arthropoda</taxon>
        <taxon>Chelicerata</taxon>
        <taxon>Arachnida</taxon>
        <taxon>Acari</taxon>
        <taxon>Acariformes</taxon>
        <taxon>Sarcoptiformes</taxon>
        <taxon>Oribatida</taxon>
        <taxon>Brachypylina</taxon>
        <taxon>Oppioidea</taxon>
        <taxon>Oppiidae</taxon>
        <taxon>Oppiella</taxon>
    </lineage>
</organism>
<dbReference type="InterPro" id="IPR001309">
    <property type="entry name" value="Pept_C14_p20"/>
</dbReference>
<dbReference type="EMBL" id="OC928932">
    <property type="protein sequence ID" value="CAD7658002.1"/>
    <property type="molecule type" value="Genomic_DNA"/>
</dbReference>